<keyword evidence="3 6" id="KW-0812">Transmembrane</keyword>
<evidence type="ECO:0000256" key="7">
    <source>
        <dbReference type="SAM" id="SignalP"/>
    </source>
</evidence>
<evidence type="ECO:0000256" key="5">
    <source>
        <dbReference type="ARBA" id="ARBA00023136"/>
    </source>
</evidence>
<feature type="transmembrane region" description="Helical" evidence="6">
    <location>
        <begin position="31"/>
        <end position="60"/>
    </location>
</feature>
<evidence type="ECO:0000256" key="6">
    <source>
        <dbReference type="RuleBase" id="RU363041"/>
    </source>
</evidence>
<keyword evidence="7" id="KW-0732">Signal</keyword>
<organism evidence="8 9">
    <name type="scientific">Spectribacter acetivorans</name>
    <dbReference type="NCBI Taxonomy" id="3075603"/>
    <lineage>
        <taxon>Bacteria</taxon>
        <taxon>Pseudomonadati</taxon>
        <taxon>Pseudomonadota</taxon>
        <taxon>Gammaproteobacteria</taxon>
        <taxon>Salinisphaerales</taxon>
        <taxon>Salinisphaeraceae</taxon>
        <taxon>Spectribacter</taxon>
    </lineage>
</organism>
<feature type="chain" id="PRO_5046629135" description="Probable membrane transporter protein" evidence="7">
    <location>
        <begin position="22"/>
        <end position="249"/>
    </location>
</feature>
<feature type="transmembrane region" description="Helical" evidence="6">
    <location>
        <begin position="175"/>
        <end position="197"/>
    </location>
</feature>
<comment type="similarity">
    <text evidence="2 6">Belongs to the 4-toluene sulfonate uptake permease (TSUP) (TC 2.A.102) family.</text>
</comment>
<feature type="transmembrane region" description="Helical" evidence="6">
    <location>
        <begin position="203"/>
        <end position="224"/>
    </location>
</feature>
<feature type="transmembrane region" description="Helical" evidence="6">
    <location>
        <begin position="72"/>
        <end position="92"/>
    </location>
</feature>
<feature type="signal peptide" evidence="7">
    <location>
        <begin position="1"/>
        <end position="21"/>
    </location>
</feature>
<feature type="transmembrane region" description="Helical" evidence="6">
    <location>
        <begin position="151"/>
        <end position="168"/>
    </location>
</feature>
<comment type="subcellular location">
    <subcellularLocation>
        <location evidence="6">Cell membrane</location>
        <topology evidence="6">Multi-pass membrane protein</topology>
    </subcellularLocation>
    <subcellularLocation>
        <location evidence="1">Membrane</location>
        <topology evidence="1">Multi-pass membrane protein</topology>
    </subcellularLocation>
</comment>
<evidence type="ECO:0000256" key="4">
    <source>
        <dbReference type="ARBA" id="ARBA00022989"/>
    </source>
</evidence>
<dbReference type="InterPro" id="IPR051598">
    <property type="entry name" value="TSUP/Inactive_protease-like"/>
</dbReference>
<dbReference type="PANTHER" id="PTHR43701:SF2">
    <property type="entry name" value="MEMBRANE TRANSPORTER PROTEIN YJNA-RELATED"/>
    <property type="match status" value="1"/>
</dbReference>
<keyword evidence="6" id="KW-1003">Cell membrane</keyword>
<dbReference type="PANTHER" id="PTHR43701">
    <property type="entry name" value="MEMBRANE TRANSPORTER PROTEIN MJ0441-RELATED"/>
    <property type="match status" value="1"/>
</dbReference>
<evidence type="ECO:0000256" key="1">
    <source>
        <dbReference type="ARBA" id="ARBA00004141"/>
    </source>
</evidence>
<keyword evidence="9" id="KW-1185">Reference proteome</keyword>
<sequence length="249" mass="26188">MLFQLALFAIALLANTFSALAGGGAGLIQFPALIFLGLPFPVALATHKIASVALGLGATLRHGRDNRLTPGFAAFMLVFGVPGVLLGSRLAVVMPQRAGEIGLGLLTLGLGFYSLLSPGLGQHFRPRHRGRAGMLVGGLGLFLIGVVNGGLASGTGLFVTLLLVRWFGFDYQRAVAYTLVMVGLFWNAVGALALGWMTEVQWHWLPALLAGSLLGGYLGAHLAIDRGNRLVKRAYEIVTIAVGVSLLVF</sequence>
<accession>A0ABU3BBX5</accession>
<protein>
    <recommendedName>
        <fullName evidence="6">Probable membrane transporter protein</fullName>
    </recommendedName>
</protein>
<comment type="caution">
    <text evidence="8">The sequence shown here is derived from an EMBL/GenBank/DDBJ whole genome shotgun (WGS) entry which is preliminary data.</text>
</comment>
<evidence type="ECO:0000313" key="8">
    <source>
        <dbReference type="EMBL" id="MDT0618763.1"/>
    </source>
</evidence>
<dbReference type="RefSeq" id="WP_311658958.1">
    <property type="nucleotide sequence ID" value="NZ_JAVRHY010000007.1"/>
</dbReference>
<evidence type="ECO:0000256" key="2">
    <source>
        <dbReference type="ARBA" id="ARBA00009142"/>
    </source>
</evidence>
<name>A0ABU3BBX5_9GAMM</name>
<proteinExistence type="inferred from homology"/>
<dbReference type="InterPro" id="IPR002781">
    <property type="entry name" value="TM_pro_TauE-like"/>
</dbReference>
<reference evidence="8 9" key="1">
    <citation type="submission" date="2023-09" db="EMBL/GenBank/DDBJ databases">
        <authorList>
            <person name="Rey-Velasco X."/>
        </authorList>
    </citation>
    <scope>NUCLEOTIDE SEQUENCE [LARGE SCALE GENOMIC DNA]</scope>
    <source>
        <strain evidence="8 9">P385</strain>
    </source>
</reference>
<dbReference type="Pfam" id="PF01925">
    <property type="entry name" value="TauE"/>
    <property type="match status" value="1"/>
</dbReference>
<evidence type="ECO:0000313" key="9">
    <source>
        <dbReference type="Proteomes" id="UP001259982"/>
    </source>
</evidence>
<feature type="transmembrane region" description="Helical" evidence="6">
    <location>
        <begin position="98"/>
        <end position="116"/>
    </location>
</feature>
<gene>
    <name evidence="8" type="ORF">RM531_09790</name>
</gene>
<dbReference type="Proteomes" id="UP001259982">
    <property type="component" value="Unassembled WGS sequence"/>
</dbReference>
<dbReference type="EMBL" id="JAVRHY010000007">
    <property type="protein sequence ID" value="MDT0618763.1"/>
    <property type="molecule type" value="Genomic_DNA"/>
</dbReference>
<evidence type="ECO:0000256" key="3">
    <source>
        <dbReference type="ARBA" id="ARBA00022692"/>
    </source>
</evidence>
<keyword evidence="4 6" id="KW-1133">Transmembrane helix</keyword>
<keyword evidence="5 6" id="KW-0472">Membrane</keyword>